<dbReference type="SUPFAM" id="SSF56436">
    <property type="entry name" value="C-type lectin-like"/>
    <property type="match status" value="1"/>
</dbReference>
<dbReference type="InterPro" id="IPR011009">
    <property type="entry name" value="Kinase-like_dom_sf"/>
</dbReference>
<protein>
    <recommendedName>
        <fullName evidence="1">Protein kinase domain-containing protein</fullName>
    </recommendedName>
</protein>
<dbReference type="PROSITE" id="PS50011">
    <property type="entry name" value="PROTEIN_KINASE_DOM"/>
    <property type="match status" value="1"/>
</dbReference>
<dbReference type="GO" id="GO:0004672">
    <property type="term" value="F:protein kinase activity"/>
    <property type="evidence" value="ECO:0007669"/>
    <property type="project" value="InterPro"/>
</dbReference>
<dbReference type="InterPro" id="IPR005532">
    <property type="entry name" value="SUMF_dom"/>
</dbReference>
<dbReference type="InterPro" id="IPR016187">
    <property type="entry name" value="CTDL_fold"/>
</dbReference>
<dbReference type="PANTHER" id="PTHR23150">
    <property type="entry name" value="SULFATASE MODIFYING FACTOR 1, 2"/>
    <property type="match status" value="1"/>
</dbReference>
<name>A0A512M4U4_9BACT</name>
<reference evidence="2 3" key="1">
    <citation type="submission" date="2019-07" db="EMBL/GenBank/DDBJ databases">
        <title>Whole genome shotgun sequence of Brevifollis gellanilyticus NBRC 108608.</title>
        <authorList>
            <person name="Hosoyama A."/>
            <person name="Uohara A."/>
            <person name="Ohji S."/>
            <person name="Ichikawa N."/>
        </authorList>
    </citation>
    <scope>NUCLEOTIDE SEQUENCE [LARGE SCALE GENOMIC DNA]</scope>
    <source>
        <strain evidence="2 3">NBRC 108608</strain>
    </source>
</reference>
<dbReference type="Gene3D" id="3.30.200.20">
    <property type="entry name" value="Phosphorylase Kinase, domain 1"/>
    <property type="match status" value="1"/>
</dbReference>
<dbReference type="Gene3D" id="3.90.1580.10">
    <property type="entry name" value="paralog of FGE (formylglycine-generating enzyme)"/>
    <property type="match status" value="1"/>
</dbReference>
<keyword evidence="3" id="KW-1185">Reference proteome</keyword>
<dbReference type="OrthoDB" id="182529at2"/>
<sequence length="661" mass="73443">MTILFLDVNAATRGERALALAQQTGWQVTSIASVNEGRAWLAKARSLDLLITEAIIDERSSGFALRDAALARFQNARVLFTTRYDLSGYEAKISGWPVLADAPYSVEKLISKANTALEIAPPTQMLVPADNAPPPFIQPGTMLGQYQVLERLSYENESETYRAIQVSVQRPVALVLLRPELLHRPEVVERFKAHERLKASITHTRIAPLYEAGQVNGHIFYTRELPRGRNLEELATAGETLSERRVAELLYGVAEAMDYAIERGCYHRRLEPRDVFIDDQGQASIVNIFRPADSRTRDPKEEVGALIALVEPLAAEGKALGLVSSLSEHPRDWAGLMDALDDVRDAMRERSIMRRIEAEEGGGNSSSTGIPWWFWLAAVIAVGGVFALGNLAGTATPTVVTGAVLKEPEMVEIPAGPFRYQKNERRNLPSFWISRHEVTLGQYADFLAALKKEPATKFDHPDQPKTKISHIPPKWDDTYAAAKAGSTFNGQPISLNTPVTQVDWWDAYAYTKWHGMRLPTEEEWEKAARGEKGLLFPWGDKPAREKANLGDDYDSNGKKKGGKVDGYNLFAPVDRKCEDISPYEIHDMAGNVSEWTASEFKNEPWPSHPDIPDLRVPVVRGGHFALKSSDDLLTTRFFAESANETTLARGFRVASDKAPGL</sequence>
<dbReference type="InterPro" id="IPR042095">
    <property type="entry name" value="SUMF_sf"/>
</dbReference>
<evidence type="ECO:0000259" key="1">
    <source>
        <dbReference type="PROSITE" id="PS50011"/>
    </source>
</evidence>
<dbReference type="GO" id="GO:0120147">
    <property type="term" value="F:formylglycine-generating oxidase activity"/>
    <property type="evidence" value="ECO:0007669"/>
    <property type="project" value="TreeGrafter"/>
</dbReference>
<dbReference type="Proteomes" id="UP000321577">
    <property type="component" value="Unassembled WGS sequence"/>
</dbReference>
<evidence type="ECO:0000313" key="2">
    <source>
        <dbReference type="EMBL" id="GEP41747.1"/>
    </source>
</evidence>
<dbReference type="GO" id="GO:0005524">
    <property type="term" value="F:ATP binding"/>
    <property type="evidence" value="ECO:0007669"/>
    <property type="project" value="InterPro"/>
</dbReference>
<dbReference type="Gene3D" id="1.10.510.10">
    <property type="entry name" value="Transferase(Phosphotransferase) domain 1"/>
    <property type="match status" value="1"/>
</dbReference>
<dbReference type="Pfam" id="PF03781">
    <property type="entry name" value="FGE-sulfatase"/>
    <property type="match status" value="1"/>
</dbReference>
<organism evidence="2 3">
    <name type="scientific">Brevifollis gellanilyticus</name>
    <dbReference type="NCBI Taxonomy" id="748831"/>
    <lineage>
        <taxon>Bacteria</taxon>
        <taxon>Pseudomonadati</taxon>
        <taxon>Verrucomicrobiota</taxon>
        <taxon>Verrucomicrobiia</taxon>
        <taxon>Verrucomicrobiales</taxon>
        <taxon>Verrucomicrobiaceae</taxon>
    </lineage>
</organism>
<proteinExistence type="predicted"/>
<dbReference type="InterPro" id="IPR051043">
    <property type="entry name" value="Sulfatase_Mod_Factor_Kinase"/>
</dbReference>
<evidence type="ECO:0000313" key="3">
    <source>
        <dbReference type="Proteomes" id="UP000321577"/>
    </source>
</evidence>
<comment type="caution">
    <text evidence="2">The sequence shown here is derived from an EMBL/GenBank/DDBJ whole genome shotgun (WGS) entry which is preliminary data.</text>
</comment>
<dbReference type="AlphaFoldDB" id="A0A512M4U4"/>
<gene>
    <name evidence="2" type="ORF">BGE01nite_10380</name>
</gene>
<dbReference type="EMBL" id="BKAG01000005">
    <property type="protein sequence ID" value="GEP41747.1"/>
    <property type="molecule type" value="Genomic_DNA"/>
</dbReference>
<dbReference type="PANTHER" id="PTHR23150:SF19">
    <property type="entry name" value="FORMYLGLYCINE-GENERATING ENZYME"/>
    <property type="match status" value="1"/>
</dbReference>
<dbReference type="SUPFAM" id="SSF56112">
    <property type="entry name" value="Protein kinase-like (PK-like)"/>
    <property type="match status" value="1"/>
</dbReference>
<feature type="domain" description="Protein kinase" evidence="1">
    <location>
        <begin position="146"/>
        <end position="439"/>
    </location>
</feature>
<dbReference type="RefSeq" id="WP_146849208.1">
    <property type="nucleotide sequence ID" value="NZ_BKAG01000005.1"/>
</dbReference>
<accession>A0A512M4U4</accession>
<dbReference type="InterPro" id="IPR000719">
    <property type="entry name" value="Prot_kinase_dom"/>
</dbReference>